<feature type="binding site" evidence="3">
    <location>
        <position position="214"/>
    </location>
    <ligand>
        <name>a divalent metal cation</name>
        <dbReference type="ChEBI" id="CHEBI:60240"/>
    </ligand>
</feature>
<protein>
    <submittedName>
        <fullName evidence="5">Sugar lactone lactonase</fullName>
    </submittedName>
</protein>
<dbReference type="GO" id="GO:0004341">
    <property type="term" value="F:gluconolactonase activity"/>
    <property type="evidence" value="ECO:0007669"/>
    <property type="project" value="TreeGrafter"/>
</dbReference>
<evidence type="ECO:0000313" key="5">
    <source>
        <dbReference type="EMBL" id="KAG0648463.1"/>
    </source>
</evidence>
<keyword evidence="6" id="KW-1185">Reference proteome</keyword>
<feature type="binding site" evidence="3">
    <location>
        <position position="22"/>
    </location>
    <ligand>
        <name>a divalent metal cation</name>
        <dbReference type="ChEBI" id="CHEBI:60240"/>
    </ligand>
</feature>
<dbReference type="Gene3D" id="2.120.10.30">
    <property type="entry name" value="TolB, C-terminal domain"/>
    <property type="match status" value="1"/>
</dbReference>
<reference evidence="5" key="1">
    <citation type="submission" date="2019-07" db="EMBL/GenBank/DDBJ databases">
        <title>Hyphodiscus hymeniophilus genome sequencing and assembly.</title>
        <authorList>
            <person name="Kramer G."/>
            <person name="Nodwell J."/>
        </authorList>
    </citation>
    <scope>NUCLEOTIDE SEQUENCE</scope>
    <source>
        <strain evidence="5">ATCC 34498</strain>
    </source>
</reference>
<proteinExistence type="inferred from homology"/>
<dbReference type="Proteomes" id="UP000785200">
    <property type="component" value="Unassembled WGS sequence"/>
</dbReference>
<evidence type="ECO:0000256" key="2">
    <source>
        <dbReference type="PIRSR" id="PIRSR605511-1"/>
    </source>
</evidence>
<dbReference type="EMBL" id="VNKQ01000010">
    <property type="protein sequence ID" value="KAG0648463.1"/>
    <property type="molecule type" value="Genomic_DNA"/>
</dbReference>
<name>A0A9P7AWB0_9HELO</name>
<feature type="domain" description="SMP-30/Gluconolactonase/LRE-like region" evidence="4">
    <location>
        <begin position="20"/>
        <end position="269"/>
    </location>
</feature>
<comment type="caution">
    <text evidence="5">The sequence shown here is derived from an EMBL/GenBank/DDBJ whole genome shotgun (WGS) entry which is preliminary data.</text>
</comment>
<dbReference type="PANTHER" id="PTHR10907">
    <property type="entry name" value="REGUCALCIN"/>
    <property type="match status" value="1"/>
</dbReference>
<dbReference type="Pfam" id="PF08450">
    <property type="entry name" value="SGL"/>
    <property type="match status" value="1"/>
</dbReference>
<feature type="binding site" evidence="3">
    <location>
        <position position="116"/>
    </location>
    <ligand>
        <name>substrate</name>
    </ligand>
</feature>
<gene>
    <name evidence="5" type="ORF">D0Z07_5543</name>
</gene>
<dbReference type="SUPFAM" id="SSF63829">
    <property type="entry name" value="Calcium-dependent phosphotriesterase"/>
    <property type="match status" value="1"/>
</dbReference>
<dbReference type="OrthoDB" id="423498at2759"/>
<dbReference type="InterPro" id="IPR011042">
    <property type="entry name" value="6-blade_b-propeller_TolB-like"/>
</dbReference>
<comment type="cofactor">
    <cofactor evidence="3">
        <name>Zn(2+)</name>
        <dbReference type="ChEBI" id="CHEBI:29105"/>
    </cofactor>
    <text evidence="3">Binds 1 divalent metal cation per subunit.</text>
</comment>
<dbReference type="PRINTS" id="PR01790">
    <property type="entry name" value="SMP30FAMILY"/>
</dbReference>
<dbReference type="InterPro" id="IPR005511">
    <property type="entry name" value="SMP-30"/>
</dbReference>
<evidence type="ECO:0000256" key="1">
    <source>
        <dbReference type="ARBA" id="ARBA00008853"/>
    </source>
</evidence>
<evidence type="ECO:0000256" key="3">
    <source>
        <dbReference type="PIRSR" id="PIRSR605511-2"/>
    </source>
</evidence>
<dbReference type="AlphaFoldDB" id="A0A9P7AWB0"/>
<evidence type="ECO:0000313" key="6">
    <source>
        <dbReference type="Proteomes" id="UP000785200"/>
    </source>
</evidence>
<keyword evidence="3" id="KW-0479">Metal-binding</keyword>
<feature type="binding site" evidence="3">
    <location>
        <position position="114"/>
    </location>
    <ligand>
        <name>substrate</name>
    </ligand>
</feature>
<dbReference type="PANTHER" id="PTHR10907:SF47">
    <property type="entry name" value="REGUCALCIN"/>
    <property type="match status" value="1"/>
</dbReference>
<keyword evidence="3" id="KW-0862">Zinc</keyword>
<dbReference type="InterPro" id="IPR013658">
    <property type="entry name" value="SGL"/>
</dbReference>
<dbReference type="GO" id="GO:0005509">
    <property type="term" value="F:calcium ion binding"/>
    <property type="evidence" value="ECO:0007669"/>
    <property type="project" value="TreeGrafter"/>
</dbReference>
<accession>A0A9P7AWB0</accession>
<feature type="active site" description="Proton donor/acceptor" evidence="2">
    <location>
        <position position="214"/>
    </location>
</feature>
<comment type="similarity">
    <text evidence="1">Belongs to the SMP-30/CGR1 family.</text>
</comment>
<evidence type="ECO:0000259" key="4">
    <source>
        <dbReference type="Pfam" id="PF08450"/>
    </source>
</evidence>
<feature type="binding site" evidence="3">
    <location>
        <position position="165"/>
    </location>
    <ligand>
        <name>a divalent metal cation</name>
        <dbReference type="ChEBI" id="CHEBI:60240"/>
    </ligand>
</feature>
<sequence length="310" mass="34882">MASIRTWTVTEPYLNLHCGLGEAPYYEAATNTLRFVDIKKKTLHTVDLSKGPESLKTLQFDMPVGVTADIEGVDSSKKILLGGKSGIYVLDRVTEKWELLKKFYDTEEKDQRLRSNDGAVDPQGRFWVGTMNDFWVGEPQAEGTLFRFGSDLTRTTMRQSLTIPNGVGWSRDQKTQYFVHSTEGRIIAFDFAAETGDITNERVFWQHEGDGDPDGFKMDEEGYIWQAIYGEGRVLRISPDGKVVGEVKYPTRNITCPVFVGTELWVTTADEEVEKEVESKKFGGGIFKVDVGIGGLKEFKFKLDSSIKTL</sequence>
<organism evidence="5 6">
    <name type="scientific">Hyphodiscus hymeniophilus</name>
    <dbReference type="NCBI Taxonomy" id="353542"/>
    <lineage>
        <taxon>Eukaryota</taxon>
        <taxon>Fungi</taxon>
        <taxon>Dikarya</taxon>
        <taxon>Ascomycota</taxon>
        <taxon>Pezizomycotina</taxon>
        <taxon>Leotiomycetes</taxon>
        <taxon>Helotiales</taxon>
        <taxon>Hyphodiscaceae</taxon>
        <taxon>Hyphodiscus</taxon>
    </lineage>
</organism>